<dbReference type="AlphaFoldDB" id="A0AAV9VAU0"/>
<evidence type="ECO:0000313" key="2">
    <source>
        <dbReference type="EMBL" id="KAK6358502.1"/>
    </source>
</evidence>
<feature type="compositionally biased region" description="Polar residues" evidence="1">
    <location>
        <begin position="238"/>
        <end position="254"/>
    </location>
</feature>
<feature type="region of interest" description="Disordered" evidence="1">
    <location>
        <begin position="323"/>
        <end position="346"/>
    </location>
</feature>
<evidence type="ECO:0000256" key="1">
    <source>
        <dbReference type="SAM" id="MobiDB-lite"/>
    </source>
</evidence>
<feature type="compositionally biased region" description="Basic and acidic residues" evidence="1">
    <location>
        <begin position="389"/>
        <end position="398"/>
    </location>
</feature>
<protein>
    <submittedName>
        <fullName evidence="2">Uncharacterized protein</fullName>
    </submittedName>
</protein>
<name>A0AAV9VAU0_9PEZI</name>
<comment type="caution">
    <text evidence="2">The sequence shown here is derived from an EMBL/GenBank/DDBJ whole genome shotgun (WGS) entry which is preliminary data.</text>
</comment>
<proteinExistence type="predicted"/>
<reference evidence="2 3" key="1">
    <citation type="submission" date="2019-10" db="EMBL/GenBank/DDBJ databases">
        <authorList>
            <person name="Palmer J.M."/>
        </authorList>
    </citation>
    <scope>NUCLEOTIDE SEQUENCE [LARGE SCALE GENOMIC DNA]</scope>
    <source>
        <strain evidence="2 3">TWF730</strain>
    </source>
</reference>
<sequence>MINKPLAAPGDSQIEGVALLNGWDGTLLPAMGLWLGPDCEGDPDVFIGWIFQNGYRVWQVVDLSRITAGGSAVAKYNSWKPITSAELADSYIEYRHATSIQGGGYVILEGEKDKIIRTKWGGEDPAVRFGIGETPTSYVPVHDILNSIGEKSNHEKYRIKDKSMPALRAAGGGYGGRSTSKLIDQITEGMLQNGPVNTEFIKSYEEPLPSEVANDFANSFAESSSRINSARQGARQVPSASETNTNQDTAPQTTKNYLVNQSFWSSLYRSPDKDPYQAMGISPEKLQDDYWNALRNNFASGNPVNVLPPPQLSQLIENRMFGDSRDKPENVRPDEFKNVPPNPFRDKIYPELDRAELEPPKAWESDPTQHPTYRVPVSGETGIETEPEIQVKVEDTETRQGVPAPGQAEPDQPLPVVDDAVSDLSQLEGDFLIPEYRDLAKLKFRRR</sequence>
<feature type="region of interest" description="Disordered" evidence="1">
    <location>
        <begin position="223"/>
        <end position="254"/>
    </location>
</feature>
<dbReference type="Proteomes" id="UP001373714">
    <property type="component" value="Unassembled WGS sequence"/>
</dbReference>
<accession>A0AAV9VAU0</accession>
<feature type="compositionally biased region" description="Basic and acidic residues" evidence="1">
    <location>
        <begin position="323"/>
        <end position="337"/>
    </location>
</feature>
<organism evidence="2 3">
    <name type="scientific">Orbilia blumenaviensis</name>
    <dbReference type="NCBI Taxonomy" id="1796055"/>
    <lineage>
        <taxon>Eukaryota</taxon>
        <taxon>Fungi</taxon>
        <taxon>Dikarya</taxon>
        <taxon>Ascomycota</taxon>
        <taxon>Pezizomycotina</taxon>
        <taxon>Orbiliomycetes</taxon>
        <taxon>Orbiliales</taxon>
        <taxon>Orbiliaceae</taxon>
        <taxon>Orbilia</taxon>
    </lineage>
</organism>
<evidence type="ECO:0000313" key="3">
    <source>
        <dbReference type="Proteomes" id="UP001373714"/>
    </source>
</evidence>
<gene>
    <name evidence="2" type="ORF">TWF730_007834</name>
</gene>
<keyword evidence="3" id="KW-1185">Reference proteome</keyword>
<feature type="region of interest" description="Disordered" evidence="1">
    <location>
        <begin position="361"/>
        <end position="416"/>
    </location>
</feature>
<dbReference type="EMBL" id="JAVHNS010000004">
    <property type="protein sequence ID" value="KAK6358502.1"/>
    <property type="molecule type" value="Genomic_DNA"/>
</dbReference>